<accession>A0ABQ5GC61</accession>
<protein>
    <submittedName>
        <fullName evidence="2">Uncharacterized protein</fullName>
    </submittedName>
</protein>
<name>A0ABQ5GC61_9ASTR</name>
<organism evidence="2 3">
    <name type="scientific">Tanacetum coccineum</name>
    <dbReference type="NCBI Taxonomy" id="301880"/>
    <lineage>
        <taxon>Eukaryota</taxon>
        <taxon>Viridiplantae</taxon>
        <taxon>Streptophyta</taxon>
        <taxon>Embryophyta</taxon>
        <taxon>Tracheophyta</taxon>
        <taxon>Spermatophyta</taxon>
        <taxon>Magnoliopsida</taxon>
        <taxon>eudicotyledons</taxon>
        <taxon>Gunneridae</taxon>
        <taxon>Pentapetalae</taxon>
        <taxon>asterids</taxon>
        <taxon>campanulids</taxon>
        <taxon>Asterales</taxon>
        <taxon>Asteraceae</taxon>
        <taxon>Asteroideae</taxon>
        <taxon>Anthemideae</taxon>
        <taxon>Anthemidinae</taxon>
        <taxon>Tanacetum</taxon>
    </lineage>
</organism>
<comment type="caution">
    <text evidence="2">The sequence shown here is derived from an EMBL/GenBank/DDBJ whole genome shotgun (WGS) entry which is preliminary data.</text>
</comment>
<sequence>MSEIKEDESDGEDVRGDVCDGDLTSDACSDAQSLDSRSCGESVSKREVQGELERDLLNTLVSEFVEGNVNAKIIDSSKDSGSSKITNEDIGTIPDREKGISYDNHDLSRLKWFTYVHDVILEKAYARWDGSSFSLGSCASTSLVHAVNRVGLIKSLAYSQLSGRRSNKIWNSGFEG</sequence>
<feature type="region of interest" description="Disordered" evidence="1">
    <location>
        <begin position="1"/>
        <end position="23"/>
    </location>
</feature>
<keyword evidence="3" id="KW-1185">Reference proteome</keyword>
<dbReference type="Proteomes" id="UP001151760">
    <property type="component" value="Unassembled WGS sequence"/>
</dbReference>
<feature type="compositionally biased region" description="Acidic residues" evidence="1">
    <location>
        <begin position="1"/>
        <end position="11"/>
    </location>
</feature>
<evidence type="ECO:0000256" key="1">
    <source>
        <dbReference type="SAM" id="MobiDB-lite"/>
    </source>
</evidence>
<reference evidence="2" key="1">
    <citation type="journal article" date="2022" name="Int. J. Mol. Sci.">
        <title>Draft Genome of Tanacetum Coccineum: Genomic Comparison of Closely Related Tanacetum-Family Plants.</title>
        <authorList>
            <person name="Yamashiro T."/>
            <person name="Shiraishi A."/>
            <person name="Nakayama K."/>
            <person name="Satake H."/>
        </authorList>
    </citation>
    <scope>NUCLEOTIDE SEQUENCE</scope>
</reference>
<evidence type="ECO:0000313" key="2">
    <source>
        <dbReference type="EMBL" id="GJT72750.1"/>
    </source>
</evidence>
<gene>
    <name evidence="2" type="ORF">Tco_1032036</name>
</gene>
<dbReference type="EMBL" id="BQNB010018287">
    <property type="protein sequence ID" value="GJT72750.1"/>
    <property type="molecule type" value="Genomic_DNA"/>
</dbReference>
<evidence type="ECO:0000313" key="3">
    <source>
        <dbReference type="Proteomes" id="UP001151760"/>
    </source>
</evidence>
<proteinExistence type="predicted"/>
<reference evidence="2" key="2">
    <citation type="submission" date="2022-01" db="EMBL/GenBank/DDBJ databases">
        <authorList>
            <person name="Yamashiro T."/>
            <person name="Shiraishi A."/>
            <person name="Satake H."/>
            <person name="Nakayama K."/>
        </authorList>
    </citation>
    <scope>NUCLEOTIDE SEQUENCE</scope>
</reference>